<protein>
    <submittedName>
        <fullName evidence="2">Uncharacterized protein</fullName>
    </submittedName>
</protein>
<evidence type="ECO:0000313" key="3">
    <source>
        <dbReference type="Proteomes" id="UP000799424"/>
    </source>
</evidence>
<evidence type="ECO:0000313" key="2">
    <source>
        <dbReference type="EMBL" id="KAF2821053.1"/>
    </source>
</evidence>
<accession>A0A6A6ZJX6</accession>
<feature type="compositionally biased region" description="Low complexity" evidence="1">
    <location>
        <begin position="255"/>
        <end position="268"/>
    </location>
</feature>
<dbReference type="OrthoDB" id="5215637at2759"/>
<proteinExistence type="predicted"/>
<dbReference type="AlphaFoldDB" id="A0A6A6ZJX6"/>
<name>A0A6A6ZJX6_9PLEO</name>
<sequence>MAVGSDQVGIDGMARLLVGSQYCSCVQPSCTNKSCQSRTCLIGYSTQRRSRKDGSRTQQDQGPIIAVHGWVYILTILPAQTSRGPFQLSALPLVADLIRPTLSKCLATMSITLLSSIVHTSHATLSKARSRPAAPRIRPILWRTTSANRTVSAWEHIALDRVTSCNDPSWASPFCLYNVCVDSKLHRELMQARQDRAAMKPVQRCPNDTWCCYANETATCCRDESVPKFKLAATVGVTPSSSIASSTTANSKLLSSTSATASTSSTSTDPPPSAGLGAGAKAGQALR</sequence>
<feature type="region of interest" description="Disordered" evidence="1">
    <location>
        <begin position="255"/>
        <end position="287"/>
    </location>
</feature>
<keyword evidence="3" id="KW-1185">Reference proteome</keyword>
<reference evidence="2" key="1">
    <citation type="journal article" date="2020" name="Stud. Mycol.">
        <title>101 Dothideomycetes genomes: a test case for predicting lifestyles and emergence of pathogens.</title>
        <authorList>
            <person name="Haridas S."/>
            <person name="Albert R."/>
            <person name="Binder M."/>
            <person name="Bloem J."/>
            <person name="Labutti K."/>
            <person name="Salamov A."/>
            <person name="Andreopoulos B."/>
            <person name="Baker S."/>
            <person name="Barry K."/>
            <person name="Bills G."/>
            <person name="Bluhm B."/>
            <person name="Cannon C."/>
            <person name="Castanera R."/>
            <person name="Culley D."/>
            <person name="Daum C."/>
            <person name="Ezra D."/>
            <person name="Gonzalez J."/>
            <person name="Henrissat B."/>
            <person name="Kuo A."/>
            <person name="Liang C."/>
            <person name="Lipzen A."/>
            <person name="Lutzoni F."/>
            <person name="Magnuson J."/>
            <person name="Mondo S."/>
            <person name="Nolan M."/>
            <person name="Ohm R."/>
            <person name="Pangilinan J."/>
            <person name="Park H.-J."/>
            <person name="Ramirez L."/>
            <person name="Alfaro M."/>
            <person name="Sun H."/>
            <person name="Tritt A."/>
            <person name="Yoshinaga Y."/>
            <person name="Zwiers L.-H."/>
            <person name="Turgeon B."/>
            <person name="Goodwin S."/>
            <person name="Spatafora J."/>
            <person name="Crous P."/>
            <person name="Grigoriev I."/>
        </authorList>
    </citation>
    <scope>NUCLEOTIDE SEQUENCE</scope>
    <source>
        <strain evidence="2">CBS 113818</strain>
    </source>
</reference>
<dbReference type="EMBL" id="MU006238">
    <property type="protein sequence ID" value="KAF2821053.1"/>
    <property type="molecule type" value="Genomic_DNA"/>
</dbReference>
<dbReference type="Proteomes" id="UP000799424">
    <property type="component" value="Unassembled WGS sequence"/>
</dbReference>
<organism evidence="2 3">
    <name type="scientific">Ophiobolus disseminans</name>
    <dbReference type="NCBI Taxonomy" id="1469910"/>
    <lineage>
        <taxon>Eukaryota</taxon>
        <taxon>Fungi</taxon>
        <taxon>Dikarya</taxon>
        <taxon>Ascomycota</taxon>
        <taxon>Pezizomycotina</taxon>
        <taxon>Dothideomycetes</taxon>
        <taxon>Pleosporomycetidae</taxon>
        <taxon>Pleosporales</taxon>
        <taxon>Pleosporineae</taxon>
        <taxon>Phaeosphaeriaceae</taxon>
        <taxon>Ophiobolus</taxon>
    </lineage>
</organism>
<evidence type="ECO:0000256" key="1">
    <source>
        <dbReference type="SAM" id="MobiDB-lite"/>
    </source>
</evidence>
<gene>
    <name evidence="2" type="ORF">CC86DRAFT_386604</name>
</gene>